<dbReference type="Proteomes" id="UP000789396">
    <property type="component" value="Unassembled WGS sequence"/>
</dbReference>
<protein>
    <submittedName>
        <fullName evidence="1">5766_t:CDS:1</fullName>
    </submittedName>
</protein>
<name>A0A9N9GK93_9GLOM</name>
<accession>A0A9N9GK93</accession>
<gene>
    <name evidence="1" type="ORF">RFULGI_LOCUS7015</name>
</gene>
<sequence length="113" mass="13352">MLSTIKPPEVDSDDDLPSEDEILFNKLNQENHYVRTRDVILITDSDDNELSTTAANNNNNDFTYIINNDRSLRISKKDIRANLNRLVRRLKTKKAIKHIIDICKHKEKYEYYK</sequence>
<dbReference type="AlphaFoldDB" id="A0A9N9GK93"/>
<feature type="non-terminal residue" evidence="1">
    <location>
        <position position="113"/>
    </location>
</feature>
<evidence type="ECO:0000313" key="2">
    <source>
        <dbReference type="Proteomes" id="UP000789396"/>
    </source>
</evidence>
<organism evidence="1 2">
    <name type="scientific">Racocetra fulgida</name>
    <dbReference type="NCBI Taxonomy" id="60492"/>
    <lineage>
        <taxon>Eukaryota</taxon>
        <taxon>Fungi</taxon>
        <taxon>Fungi incertae sedis</taxon>
        <taxon>Mucoromycota</taxon>
        <taxon>Glomeromycotina</taxon>
        <taxon>Glomeromycetes</taxon>
        <taxon>Diversisporales</taxon>
        <taxon>Gigasporaceae</taxon>
        <taxon>Racocetra</taxon>
    </lineage>
</organism>
<proteinExistence type="predicted"/>
<comment type="caution">
    <text evidence="1">The sequence shown here is derived from an EMBL/GenBank/DDBJ whole genome shotgun (WGS) entry which is preliminary data.</text>
</comment>
<keyword evidence="2" id="KW-1185">Reference proteome</keyword>
<dbReference type="EMBL" id="CAJVPZ010009711">
    <property type="protein sequence ID" value="CAG8612036.1"/>
    <property type="molecule type" value="Genomic_DNA"/>
</dbReference>
<evidence type="ECO:0000313" key="1">
    <source>
        <dbReference type="EMBL" id="CAG8612036.1"/>
    </source>
</evidence>
<dbReference type="OrthoDB" id="128308at2759"/>
<reference evidence="1" key="1">
    <citation type="submission" date="2021-06" db="EMBL/GenBank/DDBJ databases">
        <authorList>
            <person name="Kallberg Y."/>
            <person name="Tangrot J."/>
            <person name="Rosling A."/>
        </authorList>
    </citation>
    <scope>NUCLEOTIDE SEQUENCE</scope>
    <source>
        <strain evidence="1">IN212</strain>
    </source>
</reference>